<dbReference type="Proteomes" id="UP000663760">
    <property type="component" value="Chromosome 5"/>
</dbReference>
<feature type="region of interest" description="Disordered" evidence="12">
    <location>
        <begin position="226"/>
        <end position="255"/>
    </location>
</feature>
<gene>
    <name evidence="14" type="ORF">SI8410_05006664</name>
</gene>
<dbReference type="OrthoDB" id="6105938at2759"/>
<dbReference type="PROSITE" id="PS00518">
    <property type="entry name" value="ZF_RING_1"/>
    <property type="match status" value="1"/>
</dbReference>
<evidence type="ECO:0000256" key="3">
    <source>
        <dbReference type="ARBA" id="ARBA00012483"/>
    </source>
</evidence>
<dbReference type="SUPFAM" id="SSF57850">
    <property type="entry name" value="RING/U-box"/>
    <property type="match status" value="1"/>
</dbReference>
<evidence type="ECO:0000256" key="4">
    <source>
        <dbReference type="ARBA" id="ARBA00022679"/>
    </source>
</evidence>
<evidence type="ECO:0000256" key="8">
    <source>
        <dbReference type="ARBA" id="ARBA00022786"/>
    </source>
</evidence>
<dbReference type="InterPro" id="IPR017907">
    <property type="entry name" value="Znf_RING_CS"/>
</dbReference>
<evidence type="ECO:0000256" key="6">
    <source>
        <dbReference type="ARBA" id="ARBA00022763"/>
    </source>
</evidence>
<evidence type="ECO:0000256" key="2">
    <source>
        <dbReference type="ARBA" id="ARBA00004123"/>
    </source>
</evidence>
<feature type="domain" description="RING-type" evidence="13">
    <location>
        <begin position="154"/>
        <end position="193"/>
    </location>
</feature>
<dbReference type="InterPro" id="IPR018957">
    <property type="entry name" value="Znf_C3HC4_RING-type"/>
</dbReference>
<dbReference type="Gene3D" id="3.30.40.10">
    <property type="entry name" value="Zinc/RING finger domain, C3HC4 (zinc finger)"/>
    <property type="match status" value="1"/>
</dbReference>
<keyword evidence="5" id="KW-0479">Metal-binding</keyword>
<comment type="subcellular location">
    <subcellularLocation>
        <location evidence="2">Nucleus</location>
    </subcellularLocation>
</comment>
<keyword evidence="7 11" id="KW-0863">Zinc-finger</keyword>
<dbReference type="PANTHER" id="PTHR23328:SF0">
    <property type="entry name" value="RING-TYPE DOMAIN-CONTAINING PROTEIN"/>
    <property type="match status" value="1"/>
</dbReference>
<keyword evidence="10" id="KW-0539">Nucleus</keyword>
<evidence type="ECO:0000259" key="13">
    <source>
        <dbReference type="PROSITE" id="PS50089"/>
    </source>
</evidence>
<dbReference type="PROSITE" id="PS50089">
    <property type="entry name" value="ZF_RING_2"/>
    <property type="match status" value="1"/>
</dbReference>
<organism evidence="14 15">
    <name type="scientific">Spirodela intermedia</name>
    <name type="common">Intermediate duckweed</name>
    <dbReference type="NCBI Taxonomy" id="51605"/>
    <lineage>
        <taxon>Eukaryota</taxon>
        <taxon>Viridiplantae</taxon>
        <taxon>Streptophyta</taxon>
        <taxon>Embryophyta</taxon>
        <taxon>Tracheophyta</taxon>
        <taxon>Spermatophyta</taxon>
        <taxon>Magnoliopsida</taxon>
        <taxon>Liliopsida</taxon>
        <taxon>Araceae</taxon>
        <taxon>Lemnoideae</taxon>
        <taxon>Spirodela</taxon>
    </lineage>
</organism>
<evidence type="ECO:0000256" key="5">
    <source>
        <dbReference type="ARBA" id="ARBA00022723"/>
    </source>
</evidence>
<reference evidence="14" key="1">
    <citation type="submission" date="2020-02" db="EMBL/GenBank/DDBJ databases">
        <authorList>
            <person name="Scholz U."/>
            <person name="Mascher M."/>
            <person name="Fiebig A."/>
        </authorList>
    </citation>
    <scope>NUCLEOTIDE SEQUENCE</scope>
</reference>
<dbReference type="GO" id="GO:0006302">
    <property type="term" value="P:double-strand break repair"/>
    <property type="evidence" value="ECO:0007669"/>
    <property type="project" value="TreeGrafter"/>
</dbReference>
<evidence type="ECO:0000256" key="7">
    <source>
        <dbReference type="ARBA" id="ARBA00022771"/>
    </source>
</evidence>
<accession>A0A7I8KE67</accession>
<feature type="region of interest" description="Disordered" evidence="12">
    <location>
        <begin position="71"/>
        <end position="108"/>
    </location>
</feature>
<dbReference type="InterPro" id="IPR001841">
    <property type="entry name" value="Znf_RING"/>
</dbReference>
<protein>
    <recommendedName>
        <fullName evidence="3">RING-type E3 ubiquitin transferase</fullName>
        <ecNumber evidence="3">2.3.2.27</ecNumber>
    </recommendedName>
</protein>
<dbReference type="SMART" id="SM00184">
    <property type="entry name" value="RING"/>
    <property type="match status" value="1"/>
</dbReference>
<dbReference type="GO" id="GO:0031491">
    <property type="term" value="F:nucleosome binding"/>
    <property type="evidence" value="ECO:0007669"/>
    <property type="project" value="TreeGrafter"/>
</dbReference>
<dbReference type="EMBL" id="LR746268">
    <property type="protein sequence ID" value="CAA7396001.1"/>
    <property type="molecule type" value="Genomic_DNA"/>
</dbReference>
<dbReference type="GO" id="GO:0008270">
    <property type="term" value="F:zinc ion binding"/>
    <property type="evidence" value="ECO:0007669"/>
    <property type="project" value="UniProtKB-KW"/>
</dbReference>
<evidence type="ECO:0000256" key="11">
    <source>
        <dbReference type="PROSITE-ProRule" id="PRU00175"/>
    </source>
</evidence>
<dbReference type="InterPro" id="IPR013083">
    <property type="entry name" value="Znf_RING/FYVE/PHD"/>
</dbReference>
<sequence>MAEGAETTAPIISEFQSAAVLLEDWGGSRAEIHGNRGVILSPRFRSAAAIAGWDEEALLVASLVVEDTPVRHSKQLKSPSDAPSTNSRRKRRSRRQSPRIPPVTLRLDDDDTVGKGWPHCSTSQAEIVFSEAKKEKTPALAISCMDRLREELSCAICLEICFEPSTTPCGHSFCKKCLKCATTRCGRRCPKCRDLLGNGRSCTVNTVLWNTIQLLFPDEIAARRNASPETSATQAPVVCNNPDSSSRGNVRTDGSSARLRSVRSGILRRPLRAGRPAIVELSGEQEPGRAAAASQSEDAALALRLQREEMMGALRETQQRPERNTVYMARANLRAMASRAIQLRSRRRQ</sequence>
<keyword evidence="15" id="KW-1185">Reference proteome</keyword>
<feature type="compositionally biased region" description="Basic residues" evidence="12">
    <location>
        <begin position="87"/>
        <end position="97"/>
    </location>
</feature>
<dbReference type="Pfam" id="PF00097">
    <property type="entry name" value="zf-C3HC4"/>
    <property type="match status" value="1"/>
</dbReference>
<evidence type="ECO:0000256" key="1">
    <source>
        <dbReference type="ARBA" id="ARBA00000900"/>
    </source>
</evidence>
<comment type="catalytic activity">
    <reaction evidence="1">
        <text>S-ubiquitinyl-[E2 ubiquitin-conjugating enzyme]-L-cysteine + [acceptor protein]-L-lysine = [E2 ubiquitin-conjugating enzyme]-L-cysteine + N(6)-ubiquitinyl-[acceptor protein]-L-lysine.</text>
        <dbReference type="EC" id="2.3.2.27"/>
    </reaction>
</comment>
<dbReference type="InterPro" id="IPR051657">
    <property type="entry name" value="RNF168/RNF169_E3_ubiq-ligase"/>
</dbReference>
<dbReference type="GO" id="GO:0061630">
    <property type="term" value="F:ubiquitin protein ligase activity"/>
    <property type="evidence" value="ECO:0007669"/>
    <property type="project" value="UniProtKB-EC"/>
</dbReference>
<keyword evidence="4" id="KW-0808">Transferase</keyword>
<dbReference type="PANTHER" id="PTHR23328">
    <property type="entry name" value="RING-TYPE DOMAIN-CONTAINING PROTEIN"/>
    <property type="match status" value="1"/>
</dbReference>
<dbReference type="GO" id="GO:0005634">
    <property type="term" value="C:nucleus"/>
    <property type="evidence" value="ECO:0007669"/>
    <property type="project" value="UniProtKB-SubCell"/>
</dbReference>
<name>A0A7I8KE67_SPIIN</name>
<evidence type="ECO:0000313" key="14">
    <source>
        <dbReference type="EMBL" id="CAA7396001.1"/>
    </source>
</evidence>
<evidence type="ECO:0000256" key="10">
    <source>
        <dbReference type="ARBA" id="ARBA00023242"/>
    </source>
</evidence>
<dbReference type="EC" id="2.3.2.27" evidence="3"/>
<dbReference type="GO" id="GO:0035861">
    <property type="term" value="C:site of double-strand break"/>
    <property type="evidence" value="ECO:0007669"/>
    <property type="project" value="TreeGrafter"/>
</dbReference>
<keyword evidence="6" id="KW-0227">DNA damage</keyword>
<keyword evidence="8" id="KW-0833">Ubl conjugation pathway</keyword>
<feature type="compositionally biased region" description="Polar residues" evidence="12">
    <location>
        <begin position="241"/>
        <end position="255"/>
    </location>
</feature>
<keyword evidence="9" id="KW-0862">Zinc</keyword>
<evidence type="ECO:0000313" key="15">
    <source>
        <dbReference type="Proteomes" id="UP000663760"/>
    </source>
</evidence>
<dbReference type="AlphaFoldDB" id="A0A7I8KE67"/>
<proteinExistence type="predicted"/>
<evidence type="ECO:0000256" key="9">
    <source>
        <dbReference type="ARBA" id="ARBA00022833"/>
    </source>
</evidence>
<evidence type="ECO:0000256" key="12">
    <source>
        <dbReference type="SAM" id="MobiDB-lite"/>
    </source>
</evidence>